<dbReference type="SUPFAM" id="SSF56112">
    <property type="entry name" value="Protein kinase-like (PK-like)"/>
    <property type="match status" value="1"/>
</dbReference>
<dbReference type="GeneID" id="37197782"/>
<dbReference type="InterPro" id="IPR002575">
    <property type="entry name" value="Aminoglycoside_PTrfase"/>
</dbReference>
<dbReference type="AlphaFoldDB" id="A0A395I487"/>
<keyword evidence="3" id="KW-1185">Reference proteome</keyword>
<dbReference type="OrthoDB" id="2968323at2759"/>
<dbReference type="InterPro" id="IPR051035">
    <property type="entry name" value="Mito_inheritance_9"/>
</dbReference>
<evidence type="ECO:0000313" key="3">
    <source>
        <dbReference type="Proteomes" id="UP000248961"/>
    </source>
</evidence>
<accession>A0A395I487</accession>
<dbReference type="Gene3D" id="3.90.1200.10">
    <property type="match status" value="1"/>
</dbReference>
<dbReference type="STRING" id="1450537.A0A395I487"/>
<keyword evidence="2" id="KW-0808">Transferase</keyword>
<dbReference type="VEuPathDB" id="FungiDB:BO97DRAFT_385702"/>
<dbReference type="GO" id="GO:0005739">
    <property type="term" value="C:mitochondrion"/>
    <property type="evidence" value="ECO:0007669"/>
    <property type="project" value="TreeGrafter"/>
</dbReference>
<name>A0A395I487_ASPHC</name>
<dbReference type="Proteomes" id="UP000248961">
    <property type="component" value="Unassembled WGS sequence"/>
</dbReference>
<protein>
    <submittedName>
        <fullName evidence="2">Phosphotransferase family protein</fullName>
    </submittedName>
</protein>
<evidence type="ECO:0000259" key="1">
    <source>
        <dbReference type="Pfam" id="PF01636"/>
    </source>
</evidence>
<evidence type="ECO:0000313" key="2">
    <source>
        <dbReference type="EMBL" id="RAL14787.1"/>
    </source>
</evidence>
<sequence>MMIHDFRLMHRLVSYNIKYGLSCRIYPTRNLTQLPVRCHRLCSSRSPSSSLLAPSRPFHSIRTLSSAKNVSESDDLFRYTSGRWLWNEEQRLQDRFVAFNVSELQTVAANSIGANKCVSITKLAEGGSNRAFLLKMDDGRSVIAKLPYPIAGPKYYTTASEVATMDFARTVLGIQAPKVFAWSADSHCAVGAEYIIMEVAPGTQVLEVWDDDFDPKQKLSITRGLVELHKKMCSMSLNCYGSLYYAAENIPGAVPVELAGDIPAEVKEEAARRFVVGPVAESNYWTGERAHMTLDRGPWTRPQDYIASLAHREKAWIQLYAVPRGDNDEPDTAGQNSPACHIELIDKYLQVAPILLPEDPTIVAPYLFHNDLHNGNIFVEDGKITSVIDWQGLWAAPRWLHGRPPKLIRYQGEMILRLPENFQELDAEEKKKVRRTISKSVVQYVYQTEVEKEIPVLYEVFVTDYGRLRCNPVFFVVDTWSNEIVCLRESLLQIVKYWDEMGFGFPCPIHFTEEERRTHLEAADGWNNVQDFWDAISPVLDRDGWTHADTYDEAVELFKLMRNWGLENLEGKMREMFEKATRRADDL</sequence>
<dbReference type="GO" id="GO:0016740">
    <property type="term" value="F:transferase activity"/>
    <property type="evidence" value="ECO:0007669"/>
    <property type="project" value="UniProtKB-KW"/>
</dbReference>
<dbReference type="InterPro" id="IPR011009">
    <property type="entry name" value="Kinase-like_dom_sf"/>
</dbReference>
<dbReference type="EMBL" id="KZ824273">
    <property type="protein sequence ID" value="RAL14787.1"/>
    <property type="molecule type" value="Genomic_DNA"/>
</dbReference>
<dbReference type="Pfam" id="PF01636">
    <property type="entry name" value="APH"/>
    <property type="match status" value="1"/>
</dbReference>
<dbReference type="PANTHER" id="PTHR36091:SF2">
    <property type="entry name" value="AMINOGLYCOSIDE PHOSPHOTRANSFERASE DOMAIN-CONTAINING PROTEIN"/>
    <property type="match status" value="1"/>
</dbReference>
<reference evidence="2 3" key="1">
    <citation type="submission" date="2018-02" db="EMBL/GenBank/DDBJ databases">
        <title>The genomes of Aspergillus section Nigri reveals drivers in fungal speciation.</title>
        <authorList>
            <consortium name="DOE Joint Genome Institute"/>
            <person name="Vesth T.C."/>
            <person name="Nybo J."/>
            <person name="Theobald S."/>
            <person name="Brandl J."/>
            <person name="Frisvad J.C."/>
            <person name="Nielsen K.F."/>
            <person name="Lyhne E.K."/>
            <person name="Kogle M.E."/>
            <person name="Kuo A."/>
            <person name="Riley R."/>
            <person name="Clum A."/>
            <person name="Nolan M."/>
            <person name="Lipzen A."/>
            <person name="Salamov A."/>
            <person name="Henrissat B."/>
            <person name="Wiebenga A."/>
            <person name="De vries R.P."/>
            <person name="Grigoriev I.V."/>
            <person name="Mortensen U.H."/>
            <person name="Andersen M.R."/>
            <person name="Baker S.E."/>
        </authorList>
    </citation>
    <scope>NUCLEOTIDE SEQUENCE [LARGE SCALE GENOMIC DNA]</scope>
    <source>
        <strain evidence="2 3">CBS 101889</strain>
    </source>
</reference>
<proteinExistence type="predicted"/>
<gene>
    <name evidence="2" type="ORF">BO97DRAFT_385702</name>
</gene>
<organism evidence="2 3">
    <name type="scientific">Aspergillus homomorphus (strain CBS 101889)</name>
    <dbReference type="NCBI Taxonomy" id="1450537"/>
    <lineage>
        <taxon>Eukaryota</taxon>
        <taxon>Fungi</taxon>
        <taxon>Dikarya</taxon>
        <taxon>Ascomycota</taxon>
        <taxon>Pezizomycotina</taxon>
        <taxon>Eurotiomycetes</taxon>
        <taxon>Eurotiomycetidae</taxon>
        <taxon>Eurotiales</taxon>
        <taxon>Aspergillaceae</taxon>
        <taxon>Aspergillus</taxon>
        <taxon>Aspergillus subgen. Circumdati</taxon>
    </lineage>
</organism>
<dbReference type="PANTHER" id="PTHR36091">
    <property type="entry name" value="ALTERED INHERITANCE OF MITOCHONDRIA PROTEIN 9, MITOCHONDRIAL"/>
    <property type="match status" value="1"/>
</dbReference>
<feature type="domain" description="Aminoglycoside phosphotransferase" evidence="1">
    <location>
        <begin position="120"/>
        <end position="392"/>
    </location>
</feature>
<dbReference type="RefSeq" id="XP_025553941.1">
    <property type="nucleotide sequence ID" value="XM_025693493.1"/>
</dbReference>